<keyword evidence="1" id="KW-1133">Transmembrane helix</keyword>
<sequence>MSENKMIANLTKLFQHKDMWRYVSIFVTSLSLILYISILIGALTRGVYISQFTLNKNITGMQTVKFSLFDYFCVDGDINCMKVPNFGKDQSGEIENRDGKDELNSFEALRKILEAFVKFGRNLAYPILAAAVIDFITLILLMINQKVQKVDILFYTMTNFLILTTITLNLGFIISTSKILIIFDVVCLRSFLGIIDYQTGPAIMLSACSLICSIIVLIIIRAHGYDNEKGKEPTC</sequence>
<gene>
    <name evidence="2" type="ORF">FMOSSE_LOCUS4386</name>
</gene>
<evidence type="ECO:0000256" key="1">
    <source>
        <dbReference type="SAM" id="Phobius"/>
    </source>
</evidence>
<accession>A0A9N8ZTP9</accession>
<keyword evidence="3" id="KW-1185">Reference proteome</keyword>
<protein>
    <submittedName>
        <fullName evidence="2">9684_t:CDS:1</fullName>
    </submittedName>
</protein>
<evidence type="ECO:0000313" key="3">
    <source>
        <dbReference type="Proteomes" id="UP000789375"/>
    </source>
</evidence>
<name>A0A9N8ZTP9_FUNMO</name>
<dbReference type="EMBL" id="CAJVPP010000736">
    <property type="protein sequence ID" value="CAG8508021.1"/>
    <property type="molecule type" value="Genomic_DNA"/>
</dbReference>
<keyword evidence="1" id="KW-0472">Membrane</keyword>
<feature type="transmembrane region" description="Helical" evidence="1">
    <location>
        <begin position="152"/>
        <end position="173"/>
    </location>
</feature>
<reference evidence="2" key="1">
    <citation type="submission" date="2021-06" db="EMBL/GenBank/DDBJ databases">
        <authorList>
            <person name="Kallberg Y."/>
            <person name="Tangrot J."/>
            <person name="Rosling A."/>
        </authorList>
    </citation>
    <scope>NUCLEOTIDE SEQUENCE</scope>
    <source>
        <strain evidence="2">87-6 pot B 2015</strain>
    </source>
</reference>
<keyword evidence="1" id="KW-0812">Transmembrane</keyword>
<feature type="transmembrane region" description="Helical" evidence="1">
    <location>
        <begin position="20"/>
        <end position="43"/>
    </location>
</feature>
<proteinExistence type="predicted"/>
<feature type="transmembrane region" description="Helical" evidence="1">
    <location>
        <begin position="123"/>
        <end position="143"/>
    </location>
</feature>
<dbReference type="AlphaFoldDB" id="A0A9N8ZTP9"/>
<dbReference type="Proteomes" id="UP000789375">
    <property type="component" value="Unassembled WGS sequence"/>
</dbReference>
<comment type="caution">
    <text evidence="2">The sequence shown here is derived from an EMBL/GenBank/DDBJ whole genome shotgun (WGS) entry which is preliminary data.</text>
</comment>
<evidence type="ECO:0000313" key="2">
    <source>
        <dbReference type="EMBL" id="CAG8508021.1"/>
    </source>
</evidence>
<feature type="transmembrane region" description="Helical" evidence="1">
    <location>
        <begin position="202"/>
        <end position="220"/>
    </location>
</feature>
<organism evidence="2 3">
    <name type="scientific">Funneliformis mosseae</name>
    <name type="common">Endomycorrhizal fungus</name>
    <name type="synonym">Glomus mosseae</name>
    <dbReference type="NCBI Taxonomy" id="27381"/>
    <lineage>
        <taxon>Eukaryota</taxon>
        <taxon>Fungi</taxon>
        <taxon>Fungi incertae sedis</taxon>
        <taxon>Mucoromycota</taxon>
        <taxon>Glomeromycotina</taxon>
        <taxon>Glomeromycetes</taxon>
        <taxon>Glomerales</taxon>
        <taxon>Glomeraceae</taxon>
        <taxon>Funneliformis</taxon>
    </lineage>
</organism>